<dbReference type="EMBL" id="LHXK01000028">
    <property type="protein sequence ID" value="KXA89625.1"/>
    <property type="molecule type" value="Genomic_DNA"/>
</dbReference>
<evidence type="ECO:0000313" key="2">
    <source>
        <dbReference type="Proteomes" id="UP000070184"/>
    </source>
</evidence>
<gene>
    <name evidence="1" type="ORF">AKJ61_02500</name>
</gene>
<sequence>MSQNPSKNYDVSENLVLKKLLSIIHTVVDKDLEKPLEKDYNWLKKLGEEKETVNYLKNVYRKNVHINRIQNPSQYKVSDREISIAENSRKELYKEAAKLLIKYRELMEDRYDEEELEELLNETLILPGDTPTLFELYSVFKLLCRMKEDFGLKKIEEGRDAIAIFKEGAKEILVYHDSTGKMSFHEKVEKLEGAAPDNEHLERYRKSVLKHAEVIEKLLDKTDESFYSGRPDILVEYRRDGKLYQLDIGEVKYSESKSVFSDGLKELIQYIYFSRENEEYSLENIDMEGILVLDKKEFLDDEKLSESGIVKNIDFVSKLEILDTEKLKGYEYN</sequence>
<protein>
    <submittedName>
        <fullName evidence="1">Uncharacterized protein</fullName>
    </submittedName>
</protein>
<accession>A0A133U616</accession>
<evidence type="ECO:0000313" key="1">
    <source>
        <dbReference type="EMBL" id="KXA89625.1"/>
    </source>
</evidence>
<dbReference type="Proteomes" id="UP000070184">
    <property type="component" value="Unassembled WGS sequence"/>
</dbReference>
<dbReference type="AlphaFoldDB" id="A0A133U616"/>
<name>A0A133U616_9EURY</name>
<keyword evidence="2" id="KW-1185">Reference proteome</keyword>
<reference evidence="1 2" key="1">
    <citation type="journal article" date="2016" name="Sci. Rep.">
        <title>Metabolic traits of an uncultured archaeal lineage -MSBL1- from brine pools of the Red Sea.</title>
        <authorList>
            <person name="Mwirichia R."/>
            <person name="Alam I."/>
            <person name="Rashid M."/>
            <person name="Vinu M."/>
            <person name="Ba-Alawi W."/>
            <person name="Anthony Kamau A."/>
            <person name="Kamanda Ngugi D."/>
            <person name="Goker M."/>
            <person name="Klenk H.P."/>
            <person name="Bajic V."/>
            <person name="Stingl U."/>
        </authorList>
    </citation>
    <scope>NUCLEOTIDE SEQUENCE [LARGE SCALE GENOMIC DNA]</scope>
    <source>
        <strain evidence="1">SCGC-AAA259B11</strain>
    </source>
</reference>
<organism evidence="1 2">
    <name type="scientific">candidate division MSBL1 archaeon SCGC-AAA259B11</name>
    <dbReference type="NCBI Taxonomy" id="1698260"/>
    <lineage>
        <taxon>Archaea</taxon>
        <taxon>Methanobacteriati</taxon>
        <taxon>Methanobacteriota</taxon>
        <taxon>candidate division MSBL1</taxon>
    </lineage>
</organism>
<proteinExistence type="predicted"/>
<comment type="caution">
    <text evidence="1">The sequence shown here is derived from an EMBL/GenBank/DDBJ whole genome shotgun (WGS) entry which is preliminary data.</text>
</comment>